<dbReference type="Proteomes" id="UP000308697">
    <property type="component" value="Unassembled WGS sequence"/>
</dbReference>
<dbReference type="SUPFAM" id="SSF52402">
    <property type="entry name" value="Adenine nucleotide alpha hydrolases-like"/>
    <property type="match status" value="2"/>
</dbReference>
<dbReference type="EMBL" id="SUMB01000001">
    <property type="protein sequence ID" value="TJZ59304.1"/>
    <property type="molecule type" value="Genomic_DNA"/>
</dbReference>
<dbReference type="InterPro" id="IPR006016">
    <property type="entry name" value="UspA"/>
</dbReference>
<dbReference type="PANTHER" id="PTHR46553:SF3">
    <property type="entry name" value="ADENINE NUCLEOTIDE ALPHA HYDROLASES-LIKE SUPERFAMILY PROTEIN"/>
    <property type="match status" value="1"/>
</dbReference>
<proteinExistence type="inferred from homology"/>
<evidence type="ECO:0000313" key="4">
    <source>
        <dbReference type="Proteomes" id="UP000308697"/>
    </source>
</evidence>
<dbReference type="OrthoDB" id="4867015at2"/>
<comment type="similarity">
    <text evidence="1">Belongs to the universal stress protein A family.</text>
</comment>
<evidence type="ECO:0000313" key="3">
    <source>
        <dbReference type="EMBL" id="TJZ59304.1"/>
    </source>
</evidence>
<protein>
    <submittedName>
        <fullName evidence="3">Universal stress protein</fullName>
    </submittedName>
</protein>
<keyword evidence="4" id="KW-1185">Reference proteome</keyword>
<organism evidence="3 4">
    <name type="scientific">Streptomyces piniterrae</name>
    <dbReference type="NCBI Taxonomy" id="2571125"/>
    <lineage>
        <taxon>Bacteria</taxon>
        <taxon>Bacillati</taxon>
        <taxon>Actinomycetota</taxon>
        <taxon>Actinomycetes</taxon>
        <taxon>Kitasatosporales</taxon>
        <taxon>Streptomycetaceae</taxon>
        <taxon>Streptomyces</taxon>
    </lineage>
</organism>
<sequence length="294" mass="31035">MAAPVVVGLDGSEASLTAVRWAAHEASARGLVLHLLHSWGPQPPDTPHTHEGTERQHYRDRIIDEADEIAHKLYPELAITTEQVTEPAVQALVDHCGQATLMVLGSRGRGALAGFLLGSVSLHVLGRAECPVVTVRVKESCTPEDAQAGDAEAEIVVGVQDVPPVGEAVLEFAFTAADTHHRTLRAVRAWGPPTIVSPVPTAPPTLPDEVTLFTSGEERALAETLAPWQRKFPGVEVIQHVESGSAAPVLLGAAGCAGLLVVGRRTHRSPMRLGPVAHAALHHACCPVAVVPHD</sequence>
<dbReference type="AlphaFoldDB" id="A0A4U0P9A6"/>
<feature type="domain" description="UspA" evidence="2">
    <location>
        <begin position="155"/>
        <end position="292"/>
    </location>
</feature>
<dbReference type="Pfam" id="PF00582">
    <property type="entry name" value="Usp"/>
    <property type="match status" value="2"/>
</dbReference>
<comment type="caution">
    <text evidence="3">The sequence shown here is derived from an EMBL/GenBank/DDBJ whole genome shotgun (WGS) entry which is preliminary data.</text>
</comment>
<dbReference type="RefSeq" id="WP_136738256.1">
    <property type="nucleotide sequence ID" value="NZ_SUMB01000001.1"/>
</dbReference>
<dbReference type="InterPro" id="IPR014729">
    <property type="entry name" value="Rossmann-like_a/b/a_fold"/>
</dbReference>
<dbReference type="PRINTS" id="PR01438">
    <property type="entry name" value="UNVRSLSTRESS"/>
</dbReference>
<gene>
    <name evidence="3" type="ORF">FCH28_04235</name>
</gene>
<name>A0A4U0P9A6_9ACTN</name>
<evidence type="ECO:0000259" key="2">
    <source>
        <dbReference type="Pfam" id="PF00582"/>
    </source>
</evidence>
<reference evidence="3 4" key="1">
    <citation type="submission" date="2019-04" db="EMBL/GenBank/DDBJ databases">
        <title>Streptomyces piniterrae sp. nov., a heliquinomycin-producing actinomycete isolated from rhizosphere soil of Pinus yunnanensis.</title>
        <authorList>
            <person name="Zhuang X."/>
            <person name="Zhao J."/>
        </authorList>
    </citation>
    <scope>NUCLEOTIDE SEQUENCE [LARGE SCALE GENOMIC DNA]</scope>
    <source>
        <strain evidence="4">jys28</strain>
    </source>
</reference>
<evidence type="ECO:0000256" key="1">
    <source>
        <dbReference type="ARBA" id="ARBA00008791"/>
    </source>
</evidence>
<accession>A0A4U0P9A6</accession>
<dbReference type="InterPro" id="IPR006015">
    <property type="entry name" value="Universal_stress_UspA"/>
</dbReference>
<dbReference type="Gene3D" id="3.40.50.620">
    <property type="entry name" value="HUPs"/>
    <property type="match status" value="2"/>
</dbReference>
<feature type="domain" description="UspA" evidence="2">
    <location>
        <begin position="4"/>
        <end position="136"/>
    </location>
</feature>
<dbReference type="PANTHER" id="PTHR46553">
    <property type="entry name" value="ADENINE NUCLEOTIDE ALPHA HYDROLASES-LIKE SUPERFAMILY PROTEIN"/>
    <property type="match status" value="1"/>
</dbReference>